<dbReference type="VEuPathDB" id="TrichDB:TRFO_18122"/>
<keyword evidence="2" id="KW-1185">Reference proteome</keyword>
<protein>
    <submittedName>
        <fullName evidence="1">Uncharacterized protein</fullName>
    </submittedName>
</protein>
<evidence type="ECO:0000313" key="1">
    <source>
        <dbReference type="EMBL" id="OHT12209.1"/>
    </source>
</evidence>
<comment type="caution">
    <text evidence="1">The sequence shown here is derived from an EMBL/GenBank/DDBJ whole genome shotgun (WGS) entry which is preliminary data.</text>
</comment>
<organism evidence="1 2">
    <name type="scientific">Tritrichomonas foetus</name>
    <dbReference type="NCBI Taxonomy" id="1144522"/>
    <lineage>
        <taxon>Eukaryota</taxon>
        <taxon>Metamonada</taxon>
        <taxon>Parabasalia</taxon>
        <taxon>Tritrichomonadida</taxon>
        <taxon>Tritrichomonadidae</taxon>
        <taxon>Tritrichomonas</taxon>
    </lineage>
</organism>
<reference evidence="1" key="1">
    <citation type="submission" date="2016-10" db="EMBL/GenBank/DDBJ databases">
        <authorList>
            <person name="Benchimol M."/>
            <person name="Almeida L.G."/>
            <person name="Vasconcelos A.T."/>
            <person name="Perreira-Neves A."/>
            <person name="Rosa I.A."/>
            <person name="Tasca T."/>
            <person name="Bogo M.R."/>
            <person name="de Souza W."/>
        </authorList>
    </citation>
    <scope>NUCLEOTIDE SEQUENCE [LARGE SCALE GENOMIC DNA]</scope>
    <source>
        <strain evidence="1">K</strain>
    </source>
</reference>
<gene>
    <name evidence="1" type="ORF">TRFO_18122</name>
</gene>
<name>A0A1J4KLN3_9EUKA</name>
<proteinExistence type="predicted"/>
<dbReference type="RefSeq" id="XP_068365345.1">
    <property type="nucleotide sequence ID" value="XM_068499983.1"/>
</dbReference>
<sequence length="152" mass="18337">MPKDKITIPYQRIDLKISHEFVNSIWKFSKTKKSIYKYHRSIYIGSTLFHYLDVKRTEEFIKMYQFICNSIISTNKYNIRKSDIPILVSLLIVERKNFNPTADMVMNILRDVRLFLSYGNFEINFLQNVINKIKEIQFLKENKNIQEKLEMK</sequence>
<dbReference type="EMBL" id="MLAK01000569">
    <property type="protein sequence ID" value="OHT12209.1"/>
    <property type="molecule type" value="Genomic_DNA"/>
</dbReference>
<dbReference type="AlphaFoldDB" id="A0A1J4KLN3"/>
<dbReference type="GeneID" id="94834687"/>
<evidence type="ECO:0000313" key="2">
    <source>
        <dbReference type="Proteomes" id="UP000179807"/>
    </source>
</evidence>
<dbReference type="Proteomes" id="UP000179807">
    <property type="component" value="Unassembled WGS sequence"/>
</dbReference>
<accession>A0A1J4KLN3</accession>